<dbReference type="GO" id="GO:0006526">
    <property type="term" value="P:L-arginine biosynthetic process"/>
    <property type="evidence" value="ECO:0007669"/>
    <property type="project" value="UniProtKB-UniRule"/>
</dbReference>
<dbReference type="InterPro" id="IPR015424">
    <property type="entry name" value="PyrdxlP-dep_Trfase"/>
</dbReference>
<keyword evidence="2 5" id="KW-0028">Amino-acid biosynthesis</keyword>
<dbReference type="GO" id="GO:0003992">
    <property type="term" value="F:N2-acetyl-L-ornithine:2-oxoglutarate 5-aminotransferase activity"/>
    <property type="evidence" value="ECO:0007669"/>
    <property type="project" value="UniProtKB-UniRule"/>
</dbReference>
<feature type="binding site" evidence="5">
    <location>
        <begin position="240"/>
        <end position="243"/>
    </location>
    <ligand>
        <name>pyridoxal 5'-phosphate</name>
        <dbReference type="ChEBI" id="CHEBI:597326"/>
    </ligand>
</feature>
<dbReference type="InterPro" id="IPR050103">
    <property type="entry name" value="Class-III_PLP-dep_AT"/>
</dbReference>
<evidence type="ECO:0000256" key="1">
    <source>
        <dbReference type="ARBA" id="ARBA00022576"/>
    </source>
</evidence>
<dbReference type="NCBIfam" id="NF002325">
    <property type="entry name" value="PRK01278.1"/>
    <property type="match status" value="1"/>
</dbReference>
<protein>
    <recommendedName>
        <fullName evidence="5">Acetylornithine aminotransferase</fullName>
        <shortName evidence="5">ACOAT</shortName>
        <ecNumber evidence="5">2.6.1.11</ecNumber>
    </recommendedName>
</protein>
<dbReference type="FunFam" id="3.40.640.10:FF:000004">
    <property type="entry name" value="Acetylornithine aminotransferase"/>
    <property type="match status" value="1"/>
</dbReference>
<evidence type="ECO:0000256" key="2">
    <source>
        <dbReference type="ARBA" id="ARBA00022605"/>
    </source>
</evidence>
<keyword evidence="1 5" id="KW-0032">Aminotransferase</keyword>
<dbReference type="InterPro" id="IPR015421">
    <property type="entry name" value="PyrdxlP-dep_Trfase_major"/>
</dbReference>
<dbReference type="PROSITE" id="PS00600">
    <property type="entry name" value="AA_TRANSFER_CLASS_3"/>
    <property type="match status" value="1"/>
</dbReference>
<name>A0A4Q7Z5E3_9GAMM</name>
<evidence type="ECO:0000256" key="3">
    <source>
        <dbReference type="ARBA" id="ARBA00022679"/>
    </source>
</evidence>
<dbReference type="AlphaFoldDB" id="A0A4Q7Z5E3"/>
<sequence>MARNLVKMFVYSVHLFESARIAMTSALMPTYARQPIAFVRGEGSRLYTANGDAYLDALTGIAVCGLGHAHPAVARAIADQAATLVHTSNLYQVPLQEELGAALRDASGMDLCFFGNSGAEANEAAIKLARMFGHRKNVDVPAIIVMENSFHGRTLATLSATGNKKVQTGFEPLVQGFVRVPFDDVAAVEAAIAANPDVVAVLVEPIQGEGGLRPPAAGIAGYLEALRAVCDKHDLLLMLDEIQTGNGRTGKYFAYQHSSIKPDVLTTAKGLGNGFPIGACMVSGKAIDLFHPGNHGSTYGGTPLGCRAALTVIQELQKGPIDNAAAMGERMMTGFREALADLPVQVNGKGLMIGLRLPRPCGELVAQARDEEKLLINVTADCVVRLLPALNISAADADEIVSRVSRLIRRFLAA</sequence>
<dbReference type="GO" id="GO:0030170">
    <property type="term" value="F:pyridoxal phosphate binding"/>
    <property type="evidence" value="ECO:0007669"/>
    <property type="project" value="InterPro"/>
</dbReference>
<keyword evidence="5" id="KW-0055">Arginine biosynthesis</keyword>
<keyword evidence="5" id="KW-0963">Cytoplasm</keyword>
<evidence type="ECO:0000256" key="5">
    <source>
        <dbReference type="HAMAP-Rule" id="MF_01107"/>
    </source>
</evidence>
<dbReference type="Pfam" id="PF00202">
    <property type="entry name" value="Aminotran_3"/>
    <property type="match status" value="1"/>
</dbReference>
<evidence type="ECO:0000313" key="7">
    <source>
        <dbReference type="Proteomes" id="UP000292423"/>
    </source>
</evidence>
<proteinExistence type="inferred from homology"/>
<dbReference type="Proteomes" id="UP000292423">
    <property type="component" value="Unassembled WGS sequence"/>
</dbReference>
<keyword evidence="3 5" id="KW-0808">Transferase</keyword>
<feature type="binding site" evidence="5">
    <location>
        <position position="297"/>
    </location>
    <ligand>
        <name>N(2)-acetyl-L-ornithine</name>
        <dbReference type="ChEBI" id="CHEBI:57805"/>
    </ligand>
</feature>
<comment type="cofactor">
    <cofactor evidence="5">
        <name>pyridoxal 5'-phosphate</name>
        <dbReference type="ChEBI" id="CHEBI:597326"/>
    </cofactor>
    <text evidence="5">Binds 1 pyridoxal phosphate per subunit.</text>
</comment>
<dbReference type="PANTHER" id="PTHR11986">
    <property type="entry name" value="AMINOTRANSFERASE CLASS III"/>
    <property type="match status" value="1"/>
</dbReference>
<dbReference type="GO" id="GO:0042802">
    <property type="term" value="F:identical protein binding"/>
    <property type="evidence" value="ECO:0007669"/>
    <property type="project" value="TreeGrafter"/>
</dbReference>
<organism evidence="6 7">
    <name type="scientific">Fluviicoccus keumensis</name>
    <dbReference type="NCBI Taxonomy" id="1435465"/>
    <lineage>
        <taxon>Bacteria</taxon>
        <taxon>Pseudomonadati</taxon>
        <taxon>Pseudomonadota</taxon>
        <taxon>Gammaproteobacteria</taxon>
        <taxon>Moraxellales</taxon>
        <taxon>Moraxellaceae</taxon>
        <taxon>Fluviicoccus</taxon>
    </lineage>
</organism>
<feature type="binding site" evidence="5">
    <location>
        <position position="298"/>
    </location>
    <ligand>
        <name>pyridoxal 5'-phosphate</name>
        <dbReference type="ChEBI" id="CHEBI:597326"/>
    </ligand>
</feature>
<dbReference type="PIRSF" id="PIRSF000521">
    <property type="entry name" value="Transaminase_4ab_Lys_Orn"/>
    <property type="match status" value="1"/>
</dbReference>
<dbReference type="PANTHER" id="PTHR11986:SF79">
    <property type="entry name" value="ACETYLORNITHINE AMINOTRANSFERASE, MITOCHONDRIAL"/>
    <property type="match status" value="1"/>
</dbReference>
<comment type="miscellaneous">
    <text evidence="5">May also have succinyldiaminopimelate aminotransferase activity, thus carrying out the corresponding step in lysine biosynthesis.</text>
</comment>
<dbReference type="Gene3D" id="3.40.640.10">
    <property type="entry name" value="Type I PLP-dependent aspartate aminotransferase-like (Major domain)"/>
    <property type="match status" value="1"/>
</dbReference>
<dbReference type="NCBIfam" id="TIGR00707">
    <property type="entry name" value="argD"/>
    <property type="match status" value="1"/>
</dbReference>
<comment type="subunit">
    <text evidence="5">Homodimer.</text>
</comment>
<comment type="subcellular location">
    <subcellularLocation>
        <location evidence="5">Cytoplasm</location>
    </subcellularLocation>
</comment>
<feature type="binding site" evidence="5">
    <location>
        <position position="153"/>
    </location>
    <ligand>
        <name>N(2)-acetyl-L-ornithine</name>
        <dbReference type="ChEBI" id="CHEBI:57805"/>
    </ligand>
</feature>
<reference evidence="6 7" key="1">
    <citation type="submission" date="2019-02" db="EMBL/GenBank/DDBJ databases">
        <title>Genomic Encyclopedia of Type Strains, Phase IV (KMG-IV): sequencing the most valuable type-strain genomes for metagenomic binning, comparative biology and taxonomic classification.</title>
        <authorList>
            <person name="Goeker M."/>
        </authorList>
    </citation>
    <scope>NUCLEOTIDE SEQUENCE [LARGE SCALE GENOMIC DNA]</scope>
    <source>
        <strain evidence="6 7">DSM 105135</strain>
    </source>
</reference>
<dbReference type="InterPro" id="IPR015422">
    <property type="entry name" value="PyrdxlP-dep_Trfase_small"/>
</dbReference>
<dbReference type="Gene3D" id="3.90.1150.10">
    <property type="entry name" value="Aspartate Aminotransferase, domain 1"/>
    <property type="match status" value="1"/>
</dbReference>
<evidence type="ECO:0000256" key="4">
    <source>
        <dbReference type="ARBA" id="ARBA00022898"/>
    </source>
</evidence>
<dbReference type="InterPro" id="IPR004636">
    <property type="entry name" value="AcOrn/SuccOrn_fam"/>
</dbReference>
<comment type="pathway">
    <text evidence="5">Amino-acid biosynthesis; L-arginine biosynthesis; N(2)-acetyl-L-ornithine from L-glutamate: step 4/4.</text>
</comment>
<evidence type="ECO:0000313" key="6">
    <source>
        <dbReference type="EMBL" id="RZU44913.1"/>
    </source>
</evidence>
<feature type="binding site" evidence="5">
    <location>
        <position position="150"/>
    </location>
    <ligand>
        <name>pyridoxal 5'-phosphate</name>
        <dbReference type="ChEBI" id="CHEBI:597326"/>
    </ligand>
</feature>
<keyword evidence="7" id="KW-1185">Reference proteome</keyword>
<dbReference type="GO" id="GO:0005737">
    <property type="term" value="C:cytoplasm"/>
    <property type="evidence" value="ECO:0007669"/>
    <property type="project" value="UniProtKB-SubCell"/>
</dbReference>
<gene>
    <name evidence="5" type="primary">argD</name>
    <name evidence="6" type="ORF">EV700_1716</name>
</gene>
<comment type="similarity">
    <text evidence="5">Belongs to the class-III pyridoxal-phosphate-dependent aminotransferase family. ArgD subfamily.</text>
</comment>
<comment type="catalytic activity">
    <reaction evidence="5">
        <text>N(2)-acetyl-L-ornithine + 2-oxoglutarate = N-acetyl-L-glutamate 5-semialdehyde + L-glutamate</text>
        <dbReference type="Rhea" id="RHEA:18049"/>
        <dbReference type="ChEBI" id="CHEBI:16810"/>
        <dbReference type="ChEBI" id="CHEBI:29123"/>
        <dbReference type="ChEBI" id="CHEBI:29985"/>
        <dbReference type="ChEBI" id="CHEBI:57805"/>
        <dbReference type="EC" id="2.6.1.11"/>
    </reaction>
</comment>
<feature type="modified residue" description="N6-(pyridoxal phosphate)lysine" evidence="5">
    <location>
        <position position="269"/>
    </location>
</feature>
<accession>A0A4Q7Z5E3</accession>
<comment type="caution">
    <text evidence="6">The sequence shown here is derived from an EMBL/GenBank/DDBJ whole genome shotgun (WGS) entry which is preliminary data.</text>
</comment>
<dbReference type="InterPro" id="IPR049704">
    <property type="entry name" value="Aminotrans_3_PPA_site"/>
</dbReference>
<dbReference type="HAMAP" id="MF_01107">
    <property type="entry name" value="ArgD_aminotrans_3"/>
    <property type="match status" value="1"/>
</dbReference>
<dbReference type="EMBL" id="SHKX01000012">
    <property type="protein sequence ID" value="RZU44913.1"/>
    <property type="molecule type" value="Genomic_DNA"/>
</dbReference>
<dbReference type="CDD" id="cd00610">
    <property type="entry name" value="OAT_like"/>
    <property type="match status" value="1"/>
</dbReference>
<dbReference type="UniPathway" id="UPA00068">
    <property type="reaction ID" value="UER00109"/>
</dbReference>
<dbReference type="SUPFAM" id="SSF53383">
    <property type="entry name" value="PLP-dependent transferases"/>
    <property type="match status" value="1"/>
</dbReference>
<dbReference type="EC" id="2.6.1.11" evidence="5"/>
<keyword evidence="4 5" id="KW-0663">Pyridoxal phosphate</keyword>
<feature type="binding site" evidence="5">
    <location>
        <begin position="118"/>
        <end position="119"/>
    </location>
    <ligand>
        <name>pyridoxal 5'-phosphate</name>
        <dbReference type="ChEBI" id="CHEBI:597326"/>
    </ligand>
</feature>
<dbReference type="InterPro" id="IPR005814">
    <property type="entry name" value="Aminotrans_3"/>
</dbReference>